<dbReference type="PANTHER" id="PTHR21366:SF14">
    <property type="entry name" value="GLYOXALASE DOMAIN-CONTAINING PROTEIN 5"/>
    <property type="match status" value="1"/>
</dbReference>
<dbReference type="InterPro" id="IPR018146">
    <property type="entry name" value="Glyoxalase_1_CS"/>
</dbReference>
<dbReference type="Gene3D" id="3.10.180.10">
    <property type="entry name" value="2,3-Dihydroxybiphenyl 1,2-Dioxygenase, domain 1"/>
    <property type="match status" value="1"/>
</dbReference>
<dbReference type="PANTHER" id="PTHR21366">
    <property type="entry name" value="GLYOXALASE FAMILY PROTEIN"/>
    <property type="match status" value="1"/>
</dbReference>
<dbReference type="EMBL" id="CP011125">
    <property type="protein sequence ID" value="AKF03871.1"/>
    <property type="molecule type" value="Genomic_DNA"/>
</dbReference>
<dbReference type="RefSeq" id="WP_053231281.1">
    <property type="nucleotide sequence ID" value="NZ_CP011125.1"/>
</dbReference>
<gene>
    <name evidence="3" type="ORF">DB32_001020</name>
</gene>
<protein>
    <recommendedName>
        <fullName evidence="2">VOC domain-containing protein</fullName>
    </recommendedName>
</protein>
<dbReference type="PROSITE" id="PS51819">
    <property type="entry name" value="VOC"/>
    <property type="match status" value="1"/>
</dbReference>
<dbReference type="Proteomes" id="UP000034883">
    <property type="component" value="Chromosome"/>
</dbReference>
<organism evidence="3 4">
    <name type="scientific">Sandaracinus amylolyticus</name>
    <dbReference type="NCBI Taxonomy" id="927083"/>
    <lineage>
        <taxon>Bacteria</taxon>
        <taxon>Pseudomonadati</taxon>
        <taxon>Myxococcota</taxon>
        <taxon>Polyangia</taxon>
        <taxon>Polyangiales</taxon>
        <taxon>Sandaracinaceae</taxon>
        <taxon>Sandaracinus</taxon>
    </lineage>
</organism>
<proteinExistence type="predicted"/>
<accession>A0A0F6W052</accession>
<evidence type="ECO:0000259" key="2">
    <source>
        <dbReference type="PROSITE" id="PS51819"/>
    </source>
</evidence>
<feature type="domain" description="VOC" evidence="2">
    <location>
        <begin position="1"/>
        <end position="111"/>
    </location>
</feature>
<evidence type="ECO:0000313" key="3">
    <source>
        <dbReference type="EMBL" id="AKF03871.1"/>
    </source>
</evidence>
<dbReference type="InterPro" id="IPR004360">
    <property type="entry name" value="Glyas_Fos-R_dOase_dom"/>
</dbReference>
<dbReference type="KEGG" id="samy:DB32_001020"/>
<evidence type="ECO:0000313" key="4">
    <source>
        <dbReference type="Proteomes" id="UP000034883"/>
    </source>
</evidence>
<dbReference type="GO" id="GO:0004462">
    <property type="term" value="F:lactoylglutathione lyase activity"/>
    <property type="evidence" value="ECO:0007669"/>
    <property type="project" value="InterPro"/>
</dbReference>
<dbReference type="PROSITE" id="PS00934">
    <property type="entry name" value="GLYOXALASE_I_1"/>
    <property type="match status" value="1"/>
</dbReference>
<dbReference type="InterPro" id="IPR037523">
    <property type="entry name" value="VOC_core"/>
</dbReference>
<dbReference type="STRING" id="927083.DB32_001020"/>
<sequence length="111" mass="11667">MDHVGLTVRDLARSVSFYRDVLGLELGAAPEGPPGATLRAGAVDVVLSTWRPGETEPGVVPRGDHLALRTGASLDGFVARLRASGTEHAVVGGRVYLRDPDGHTVEVLCAR</sequence>
<dbReference type="Pfam" id="PF00903">
    <property type="entry name" value="Glyoxalase"/>
    <property type="match status" value="1"/>
</dbReference>
<evidence type="ECO:0000256" key="1">
    <source>
        <dbReference type="ARBA" id="ARBA00022723"/>
    </source>
</evidence>
<dbReference type="GO" id="GO:0046872">
    <property type="term" value="F:metal ion binding"/>
    <property type="evidence" value="ECO:0007669"/>
    <property type="project" value="UniProtKB-KW"/>
</dbReference>
<dbReference type="SUPFAM" id="SSF54593">
    <property type="entry name" value="Glyoxalase/Bleomycin resistance protein/Dihydroxybiphenyl dioxygenase"/>
    <property type="match status" value="1"/>
</dbReference>
<name>A0A0F6W052_9BACT</name>
<dbReference type="AlphaFoldDB" id="A0A0F6W052"/>
<dbReference type="InterPro" id="IPR029068">
    <property type="entry name" value="Glyas_Bleomycin-R_OHBP_Dase"/>
</dbReference>
<keyword evidence="4" id="KW-1185">Reference proteome</keyword>
<dbReference type="InterPro" id="IPR050383">
    <property type="entry name" value="GlyoxalaseI/FosfomycinResist"/>
</dbReference>
<keyword evidence="1" id="KW-0479">Metal-binding</keyword>
<reference evidence="3 4" key="1">
    <citation type="submission" date="2015-03" db="EMBL/GenBank/DDBJ databases">
        <title>Genome assembly of Sandaracinus amylolyticus DSM 53668.</title>
        <authorList>
            <person name="Sharma G."/>
            <person name="Subramanian S."/>
        </authorList>
    </citation>
    <scope>NUCLEOTIDE SEQUENCE [LARGE SCALE GENOMIC DNA]</scope>
    <source>
        <strain evidence="3 4">DSM 53668</strain>
    </source>
</reference>